<dbReference type="Gene3D" id="3.40.50.10860">
    <property type="entry name" value="Leucine Dehydrogenase, chain A, domain 1"/>
    <property type="match status" value="1"/>
</dbReference>
<evidence type="ECO:0000256" key="6">
    <source>
        <dbReference type="ARBA" id="ARBA00022801"/>
    </source>
</evidence>
<feature type="domain" description="Tetrahydrofolate dehydrogenase/cyclohydrolase NAD(P)-binding" evidence="15">
    <location>
        <begin position="152"/>
        <end position="298"/>
    </location>
</feature>
<accession>A0AAP4TXN0</accession>
<evidence type="ECO:0000256" key="1">
    <source>
        <dbReference type="ARBA" id="ARBA00004777"/>
    </source>
</evidence>
<evidence type="ECO:0000256" key="2">
    <source>
        <dbReference type="ARBA" id="ARBA00011738"/>
    </source>
</evidence>
<dbReference type="NCBIfam" id="NF010785">
    <property type="entry name" value="PRK14188.1"/>
    <property type="match status" value="1"/>
</dbReference>
<comment type="similarity">
    <text evidence="13">Belongs to the tetrahydrofolate dehydrogenase/cyclohydrolase family.</text>
</comment>
<evidence type="ECO:0000256" key="11">
    <source>
        <dbReference type="ARBA" id="ARBA00023268"/>
    </source>
</evidence>
<dbReference type="EC" id="1.5.1.5" evidence="13"/>
<evidence type="ECO:0000256" key="9">
    <source>
        <dbReference type="ARBA" id="ARBA00023102"/>
    </source>
</evidence>
<evidence type="ECO:0000256" key="10">
    <source>
        <dbReference type="ARBA" id="ARBA00023167"/>
    </source>
</evidence>
<dbReference type="GO" id="GO:0005829">
    <property type="term" value="C:cytosol"/>
    <property type="evidence" value="ECO:0007669"/>
    <property type="project" value="TreeGrafter"/>
</dbReference>
<dbReference type="GO" id="GO:0004488">
    <property type="term" value="F:methylenetetrahydrofolate dehydrogenase (NADP+) activity"/>
    <property type="evidence" value="ECO:0007669"/>
    <property type="project" value="UniProtKB-UniRule"/>
</dbReference>
<feature type="binding site" evidence="13">
    <location>
        <begin position="178"/>
        <end position="180"/>
    </location>
    <ligand>
        <name>NADP(+)</name>
        <dbReference type="ChEBI" id="CHEBI:58349"/>
    </ligand>
</feature>
<dbReference type="InterPro" id="IPR036291">
    <property type="entry name" value="NAD(P)-bd_dom_sf"/>
</dbReference>
<comment type="caution">
    <text evidence="13">Lacks conserved residue(s) required for the propagation of feature annotation.</text>
</comment>
<evidence type="ECO:0000256" key="12">
    <source>
        <dbReference type="ARBA" id="ARBA00036357"/>
    </source>
</evidence>
<evidence type="ECO:0000259" key="14">
    <source>
        <dbReference type="Pfam" id="PF00763"/>
    </source>
</evidence>
<dbReference type="RefSeq" id="WP_303593035.1">
    <property type="nucleotide sequence ID" value="NZ_JAUORK010000004.1"/>
</dbReference>
<feature type="binding site" evidence="13">
    <location>
        <position position="244"/>
    </location>
    <ligand>
        <name>NADP(+)</name>
        <dbReference type="ChEBI" id="CHEBI:58349"/>
    </ligand>
</feature>
<dbReference type="FunFam" id="3.40.50.720:FF:000006">
    <property type="entry name" value="Bifunctional protein FolD"/>
    <property type="match status" value="1"/>
</dbReference>
<evidence type="ECO:0000313" key="17">
    <source>
        <dbReference type="Proteomes" id="UP001170481"/>
    </source>
</evidence>
<dbReference type="GO" id="GO:0000105">
    <property type="term" value="P:L-histidine biosynthetic process"/>
    <property type="evidence" value="ECO:0007669"/>
    <property type="project" value="UniProtKB-KW"/>
</dbReference>
<evidence type="ECO:0000313" key="16">
    <source>
        <dbReference type="EMBL" id="MDO6671382.1"/>
    </source>
</evidence>
<dbReference type="Pfam" id="PF02882">
    <property type="entry name" value="THF_DHG_CYH_C"/>
    <property type="match status" value="1"/>
</dbReference>
<comment type="caution">
    <text evidence="16">The sequence shown here is derived from an EMBL/GenBank/DDBJ whole genome shotgun (WGS) entry which is preliminary data.</text>
</comment>
<dbReference type="HAMAP" id="MF_01576">
    <property type="entry name" value="THF_DHG_CYH"/>
    <property type="match status" value="1"/>
</dbReference>
<dbReference type="PROSITE" id="PS00767">
    <property type="entry name" value="THF_DHG_CYH_2"/>
    <property type="match status" value="1"/>
</dbReference>
<dbReference type="NCBIfam" id="NF008058">
    <property type="entry name" value="PRK10792.1"/>
    <property type="match status" value="1"/>
</dbReference>
<dbReference type="CDD" id="cd01080">
    <property type="entry name" value="NAD_bind_m-THF_DH_Cyclohyd"/>
    <property type="match status" value="1"/>
</dbReference>
<protein>
    <recommendedName>
        <fullName evidence="13">Bifunctional protein FolD</fullName>
    </recommendedName>
    <domain>
        <recommendedName>
            <fullName evidence="13">Methylenetetrahydrofolate dehydrogenase</fullName>
            <ecNumber evidence="13">1.5.1.5</ecNumber>
        </recommendedName>
    </domain>
    <domain>
        <recommendedName>
            <fullName evidence="13">Methenyltetrahydrofolate cyclohydrolase</fullName>
            <ecNumber evidence="13">3.5.4.9</ecNumber>
        </recommendedName>
    </domain>
</protein>
<evidence type="ECO:0000256" key="8">
    <source>
        <dbReference type="ARBA" id="ARBA00023002"/>
    </source>
</evidence>
<dbReference type="PROSITE" id="PS00766">
    <property type="entry name" value="THF_DHG_CYH_1"/>
    <property type="match status" value="1"/>
</dbReference>
<comment type="catalytic activity">
    <reaction evidence="13">
        <text>(6R)-5,10-methylene-5,6,7,8-tetrahydrofolate + NADP(+) = (6R)-5,10-methenyltetrahydrofolate + NADPH</text>
        <dbReference type="Rhea" id="RHEA:22812"/>
        <dbReference type="ChEBI" id="CHEBI:15636"/>
        <dbReference type="ChEBI" id="CHEBI:57455"/>
        <dbReference type="ChEBI" id="CHEBI:57783"/>
        <dbReference type="ChEBI" id="CHEBI:58349"/>
        <dbReference type="EC" id="1.5.1.5"/>
    </reaction>
</comment>
<dbReference type="SUPFAM" id="SSF51735">
    <property type="entry name" value="NAD(P)-binding Rossmann-fold domains"/>
    <property type="match status" value="1"/>
</dbReference>
<gene>
    <name evidence="13 16" type="primary">folD</name>
    <name evidence="16" type="ORF">Q4535_04545</name>
</gene>
<feature type="domain" description="Tetrahydrofolate dehydrogenase/cyclohydrolase catalytic" evidence="14">
    <location>
        <begin position="18"/>
        <end position="133"/>
    </location>
</feature>
<dbReference type="Pfam" id="PF00763">
    <property type="entry name" value="THF_DHG_CYH"/>
    <property type="match status" value="1"/>
</dbReference>
<evidence type="ECO:0000256" key="13">
    <source>
        <dbReference type="HAMAP-Rule" id="MF_01576"/>
    </source>
</evidence>
<dbReference type="NCBIfam" id="NF010783">
    <property type="entry name" value="PRK14186.1"/>
    <property type="match status" value="1"/>
</dbReference>
<evidence type="ECO:0000256" key="5">
    <source>
        <dbReference type="ARBA" id="ARBA00022755"/>
    </source>
</evidence>
<dbReference type="Proteomes" id="UP001170481">
    <property type="component" value="Unassembled WGS sequence"/>
</dbReference>
<comment type="function">
    <text evidence="13">Catalyzes the oxidation of 5,10-methylenetetrahydrofolate to 5,10-methenyltetrahydrofolate and then the hydrolysis of 5,10-methenyltetrahydrofolate to 10-formyltetrahydrofolate.</text>
</comment>
<evidence type="ECO:0000256" key="3">
    <source>
        <dbReference type="ARBA" id="ARBA00022563"/>
    </source>
</evidence>
<keyword evidence="3 13" id="KW-0554">One-carbon metabolism</keyword>
<keyword evidence="8 13" id="KW-0560">Oxidoreductase</keyword>
<dbReference type="InterPro" id="IPR020630">
    <property type="entry name" value="THF_DH/CycHdrlase_cat_dom"/>
</dbReference>
<proteinExistence type="inferred from homology"/>
<keyword evidence="9 13" id="KW-0368">Histidine biosynthesis</keyword>
<dbReference type="InterPro" id="IPR000672">
    <property type="entry name" value="THF_DH/CycHdrlase"/>
</dbReference>
<keyword evidence="7 13" id="KW-0521">NADP</keyword>
<dbReference type="FunFam" id="3.40.50.10860:FF:000001">
    <property type="entry name" value="Bifunctional protein FolD"/>
    <property type="match status" value="1"/>
</dbReference>
<comment type="pathway">
    <text evidence="1 13">One-carbon metabolism; tetrahydrofolate interconversion.</text>
</comment>
<evidence type="ECO:0000256" key="7">
    <source>
        <dbReference type="ARBA" id="ARBA00022857"/>
    </source>
</evidence>
<name>A0AAP4TXN0_9GAMM</name>
<keyword evidence="5 13" id="KW-0658">Purine biosynthesis</keyword>
<comment type="subunit">
    <text evidence="2 13">Homodimer.</text>
</comment>
<dbReference type="GO" id="GO:0006164">
    <property type="term" value="P:purine nucleotide biosynthetic process"/>
    <property type="evidence" value="ECO:0007669"/>
    <property type="project" value="UniProtKB-KW"/>
</dbReference>
<dbReference type="SUPFAM" id="SSF53223">
    <property type="entry name" value="Aminoacid dehydrogenase-like, N-terminal domain"/>
    <property type="match status" value="1"/>
</dbReference>
<dbReference type="PANTHER" id="PTHR48099:SF5">
    <property type="entry name" value="C-1-TETRAHYDROFOLATE SYNTHASE, CYTOPLASMIC"/>
    <property type="match status" value="1"/>
</dbReference>
<keyword evidence="4 13" id="KW-0028">Amino-acid biosynthesis</keyword>
<dbReference type="EMBL" id="JAUORK010000004">
    <property type="protein sequence ID" value="MDO6671382.1"/>
    <property type="molecule type" value="Genomic_DNA"/>
</dbReference>
<dbReference type="InterPro" id="IPR020631">
    <property type="entry name" value="THF_DH/CycHdrlase_NAD-bd_dom"/>
</dbReference>
<dbReference type="Gene3D" id="3.40.50.720">
    <property type="entry name" value="NAD(P)-binding Rossmann-like Domain"/>
    <property type="match status" value="1"/>
</dbReference>
<dbReference type="AlphaFoldDB" id="A0AAP4TXN0"/>
<dbReference type="PANTHER" id="PTHR48099">
    <property type="entry name" value="C-1-TETRAHYDROFOLATE SYNTHASE, CYTOPLASMIC-RELATED"/>
    <property type="match status" value="1"/>
</dbReference>
<evidence type="ECO:0000259" key="15">
    <source>
        <dbReference type="Pfam" id="PF02882"/>
    </source>
</evidence>
<keyword evidence="11 13" id="KW-0511">Multifunctional enzyme</keyword>
<comment type="catalytic activity">
    <reaction evidence="12 13">
        <text>(6R)-5,10-methenyltetrahydrofolate + H2O = (6R)-10-formyltetrahydrofolate + H(+)</text>
        <dbReference type="Rhea" id="RHEA:23700"/>
        <dbReference type="ChEBI" id="CHEBI:15377"/>
        <dbReference type="ChEBI" id="CHEBI:15378"/>
        <dbReference type="ChEBI" id="CHEBI:57455"/>
        <dbReference type="ChEBI" id="CHEBI:195366"/>
        <dbReference type="EC" id="3.5.4.9"/>
    </reaction>
</comment>
<dbReference type="InterPro" id="IPR020867">
    <property type="entry name" value="THF_DH/CycHdrlase_CS"/>
</dbReference>
<dbReference type="GO" id="GO:0035999">
    <property type="term" value="P:tetrahydrofolate interconversion"/>
    <property type="evidence" value="ECO:0007669"/>
    <property type="project" value="UniProtKB-UniRule"/>
</dbReference>
<dbReference type="EC" id="3.5.4.9" evidence="13"/>
<keyword evidence="6 13" id="KW-0378">Hydrolase</keyword>
<dbReference type="PRINTS" id="PR00085">
    <property type="entry name" value="THFDHDRGNASE"/>
</dbReference>
<reference evidence="16" key="1">
    <citation type="submission" date="2023-07" db="EMBL/GenBank/DDBJ databases">
        <title>Genome content predicts the carbon catabolic preferences of heterotrophic bacteria.</title>
        <authorList>
            <person name="Gralka M."/>
        </authorList>
    </citation>
    <scope>NUCLEOTIDE SEQUENCE</scope>
    <source>
        <strain evidence="16">C2R13</strain>
    </source>
</reference>
<dbReference type="InterPro" id="IPR046346">
    <property type="entry name" value="Aminoacid_DH-like_N_sf"/>
</dbReference>
<keyword evidence="10 13" id="KW-0486">Methionine biosynthesis</keyword>
<dbReference type="GO" id="GO:0009086">
    <property type="term" value="P:methionine biosynthetic process"/>
    <property type="evidence" value="ECO:0007669"/>
    <property type="project" value="UniProtKB-KW"/>
</dbReference>
<sequence>MNQLSASQAIEETCSIVIDGKAFAKRLRGEVAEEVASFVADTGHQPGLAVVLVGSDPASQVYVRTKMRQAEEVGIASFQHLLGSETTEAQLLSLITLLNEDDSVDGILVQLPLPEHINESAVIEAIDPAKDVDGFHPINVGRLSAGEPGMVPCTPLGCLLLLQDRLGDLSGMKAVVVGRSNIVGKPIGQLLLNANCTVTTLHSRSRDMVAECRRADILVVAVGLPEMIGAEHIKPGATVLDVGINRIENDKGEKRLVGDVDFDAATSKAGGLTPVPGGIGPMTVACLMRNTLAAARQRSHTSVTGGGKTS</sequence>
<dbReference type="GO" id="GO:0004477">
    <property type="term" value="F:methenyltetrahydrofolate cyclohydrolase activity"/>
    <property type="evidence" value="ECO:0007669"/>
    <property type="project" value="UniProtKB-UniRule"/>
</dbReference>
<evidence type="ECO:0000256" key="4">
    <source>
        <dbReference type="ARBA" id="ARBA00022605"/>
    </source>
</evidence>
<organism evidence="16 17">
    <name type="scientific">Cobetia amphilecti</name>
    <dbReference type="NCBI Taxonomy" id="1055104"/>
    <lineage>
        <taxon>Bacteria</taxon>
        <taxon>Pseudomonadati</taxon>
        <taxon>Pseudomonadota</taxon>
        <taxon>Gammaproteobacteria</taxon>
        <taxon>Oceanospirillales</taxon>
        <taxon>Halomonadaceae</taxon>
        <taxon>Cobetia</taxon>
    </lineage>
</organism>